<organism evidence="1">
    <name type="scientific">Lotharella vacuolata</name>
    <dbReference type="NCBI Taxonomy" id="74820"/>
    <lineage>
        <taxon>Eukaryota</taxon>
        <taxon>Sar</taxon>
        <taxon>Rhizaria</taxon>
        <taxon>Cercozoa</taxon>
        <taxon>Chlorarachniophyceae</taxon>
        <taxon>Lotharella</taxon>
    </lineage>
</organism>
<dbReference type="AlphaFoldDB" id="A0A0H5BH11"/>
<evidence type="ECO:0000313" key="1">
    <source>
        <dbReference type="EMBL" id="BAS01501.1"/>
    </source>
</evidence>
<dbReference type="EMBL" id="AB996599">
    <property type="protein sequence ID" value="BAS01501.1"/>
    <property type="molecule type" value="Genomic_DNA"/>
</dbReference>
<proteinExistence type="predicted"/>
<sequence length="206" mass="24244">MNCFENFPLLCTNCIGYKKHISIYKCKDIKTCPITGKKFIGFDLIYTGNYKKKTIISHDFAFIKQICQICLKAIHLDSNFSLKPLYNKKKPELIFENISNKNQKINKCNLQSSNFKAQNNLITTYCGIVTHNIEKIVTCLRNLAKHLNILEISLNKNKNIIYVTFFNIRTNKNLLIYKNLHNLKLFKLQVLFYKEEYNKNNRSDKK</sequence>
<name>A0A0H5BH11_9EUKA</name>
<gene>
    <name evidence="1" type="primary">rnabp2</name>
</gene>
<reference evidence="1" key="1">
    <citation type="journal article" date="2015" name="Genome Biol. Evol.">
        <title>Nucleomorph Genome Sequences of Two Chlorarachniophytes, Amorphochlora amoebiformis and Lotharella vacuolata.</title>
        <authorList>
            <person name="Suzuki S."/>
            <person name="Shirato S."/>
            <person name="Hirakawa Y."/>
            <person name="Ishida K."/>
        </authorList>
    </citation>
    <scope>NUCLEOTIDE SEQUENCE</scope>
    <source>
        <strain evidence="1">CCMP240</strain>
    </source>
</reference>
<protein>
    <submittedName>
        <fullName evidence="1">RNA binding protein</fullName>
    </submittedName>
</protein>
<geneLocation type="nucleomorph" evidence="1"/>
<keyword evidence="1" id="KW-0542">Nucleomorph</keyword>
<accession>A0A0H5BH11</accession>